<organism evidence="2 3">
    <name type="scientific">Dentiscutata erythropus</name>
    <dbReference type="NCBI Taxonomy" id="1348616"/>
    <lineage>
        <taxon>Eukaryota</taxon>
        <taxon>Fungi</taxon>
        <taxon>Fungi incertae sedis</taxon>
        <taxon>Mucoromycota</taxon>
        <taxon>Glomeromycotina</taxon>
        <taxon>Glomeromycetes</taxon>
        <taxon>Diversisporales</taxon>
        <taxon>Gigasporaceae</taxon>
        <taxon>Dentiscutata</taxon>
    </lineage>
</organism>
<dbReference type="InterPro" id="IPR050863">
    <property type="entry name" value="CenT-Element_Derived"/>
</dbReference>
<dbReference type="GO" id="GO:0003677">
    <property type="term" value="F:DNA binding"/>
    <property type="evidence" value="ECO:0007669"/>
    <property type="project" value="TreeGrafter"/>
</dbReference>
<comment type="caution">
    <text evidence="2">The sequence shown here is derived from an EMBL/GenBank/DDBJ whole genome shotgun (WGS) entry which is preliminary data.</text>
</comment>
<dbReference type="AlphaFoldDB" id="A0A9N9JQ01"/>
<evidence type="ECO:0000313" key="2">
    <source>
        <dbReference type="EMBL" id="CAG8791929.1"/>
    </source>
</evidence>
<reference evidence="2" key="1">
    <citation type="submission" date="2021-06" db="EMBL/GenBank/DDBJ databases">
        <authorList>
            <person name="Kallberg Y."/>
            <person name="Tangrot J."/>
            <person name="Rosling A."/>
        </authorList>
    </citation>
    <scope>NUCLEOTIDE SEQUENCE</scope>
    <source>
        <strain evidence="2">MA453B</strain>
    </source>
</reference>
<sequence>MVFRWRGQEEKFKVARSSKRRVGSGQKPAYPLAEDALKCWIDELRNEGIAHYPNVSETFKASYNWFYGFMNHYDLSLRPRQNNNLDLACIGNMDETPIFFDMVGQLTVNYRCAKTVQIKTTGNDKNRFTCVFSVLANGMKLLSMVILKVKRLPRGPFTPDSFKGHLTDVVKEKFKETNTIMGVIPGGLMSLVQVLDVSINKPFKDHLCERWRNWMANGEFQPTKGENFKKPTCNLMYQWIVEAWEDIPTKIIEKSFKKCGISNELDGSEDYLIHSEEKNDELEEPFI</sequence>
<protein>
    <submittedName>
        <fullName evidence="2">7518_t:CDS:1</fullName>
    </submittedName>
</protein>
<feature type="domain" description="DDE-1" evidence="1">
    <location>
        <begin position="160"/>
        <end position="256"/>
    </location>
</feature>
<evidence type="ECO:0000259" key="1">
    <source>
        <dbReference type="Pfam" id="PF03184"/>
    </source>
</evidence>
<dbReference type="EMBL" id="CAJVPY010027986">
    <property type="protein sequence ID" value="CAG8791929.1"/>
    <property type="molecule type" value="Genomic_DNA"/>
</dbReference>
<dbReference type="OrthoDB" id="2426957at2759"/>
<proteinExistence type="predicted"/>
<dbReference type="Proteomes" id="UP000789405">
    <property type="component" value="Unassembled WGS sequence"/>
</dbReference>
<keyword evidence="3" id="KW-1185">Reference proteome</keyword>
<dbReference type="PANTHER" id="PTHR19303:SF74">
    <property type="entry name" value="POGO TRANSPOSABLE ELEMENT WITH KRAB DOMAIN"/>
    <property type="match status" value="1"/>
</dbReference>
<dbReference type="Pfam" id="PF03184">
    <property type="entry name" value="DDE_1"/>
    <property type="match status" value="1"/>
</dbReference>
<dbReference type="GO" id="GO:0005634">
    <property type="term" value="C:nucleus"/>
    <property type="evidence" value="ECO:0007669"/>
    <property type="project" value="TreeGrafter"/>
</dbReference>
<dbReference type="PANTHER" id="PTHR19303">
    <property type="entry name" value="TRANSPOSON"/>
    <property type="match status" value="1"/>
</dbReference>
<gene>
    <name evidence="2" type="ORF">DERYTH_LOCUS21595</name>
</gene>
<feature type="non-terminal residue" evidence="2">
    <location>
        <position position="287"/>
    </location>
</feature>
<accession>A0A9N9JQ01</accession>
<evidence type="ECO:0000313" key="3">
    <source>
        <dbReference type="Proteomes" id="UP000789405"/>
    </source>
</evidence>
<dbReference type="InterPro" id="IPR004875">
    <property type="entry name" value="DDE_SF_endonuclease_dom"/>
</dbReference>
<name>A0A9N9JQ01_9GLOM</name>